<dbReference type="Gene3D" id="1.10.10.160">
    <property type="match status" value="1"/>
</dbReference>
<comment type="catalytic activity">
    <reaction evidence="10">
        <text>ATP + H2O = ADP + phosphate + H(+)</text>
        <dbReference type="Rhea" id="RHEA:13065"/>
        <dbReference type="ChEBI" id="CHEBI:15377"/>
        <dbReference type="ChEBI" id="CHEBI:15378"/>
        <dbReference type="ChEBI" id="CHEBI:30616"/>
        <dbReference type="ChEBI" id="CHEBI:43474"/>
        <dbReference type="ChEBI" id="CHEBI:456216"/>
        <dbReference type="EC" id="5.6.2.4"/>
    </reaction>
</comment>
<dbReference type="PANTHER" id="PTHR11070:SF2">
    <property type="entry name" value="ATP-DEPENDENT DNA HELICASE SRS2"/>
    <property type="match status" value="1"/>
</dbReference>
<evidence type="ECO:0000256" key="5">
    <source>
        <dbReference type="ARBA" id="ARBA00022840"/>
    </source>
</evidence>
<dbReference type="AlphaFoldDB" id="A0A6A8M726"/>
<evidence type="ECO:0000256" key="4">
    <source>
        <dbReference type="ARBA" id="ARBA00022806"/>
    </source>
</evidence>
<dbReference type="GO" id="GO:0003677">
    <property type="term" value="F:DNA binding"/>
    <property type="evidence" value="ECO:0007669"/>
    <property type="project" value="UniProtKB-KW"/>
</dbReference>
<gene>
    <name evidence="14" type="ORF">FYJ66_02645</name>
</gene>
<keyword evidence="7" id="KW-0413">Isomerase</keyword>
<evidence type="ECO:0000313" key="14">
    <source>
        <dbReference type="EMBL" id="MST68490.1"/>
    </source>
</evidence>
<dbReference type="InterPro" id="IPR013986">
    <property type="entry name" value="DExx_box_DNA_helicase_dom_sf"/>
</dbReference>
<evidence type="ECO:0000256" key="6">
    <source>
        <dbReference type="ARBA" id="ARBA00023125"/>
    </source>
</evidence>
<feature type="domain" description="UvrD-like helicase C-terminal" evidence="13">
    <location>
        <begin position="267"/>
        <end position="519"/>
    </location>
</feature>
<dbReference type="Pfam" id="PF00580">
    <property type="entry name" value="UvrD-helicase"/>
    <property type="match status" value="1"/>
</dbReference>
<keyword evidence="4 11" id="KW-0347">Helicase</keyword>
<dbReference type="EC" id="5.6.2.4" evidence="9"/>
<evidence type="ECO:0000259" key="12">
    <source>
        <dbReference type="PROSITE" id="PS51198"/>
    </source>
</evidence>
<protein>
    <recommendedName>
        <fullName evidence="9">DNA 3'-5' helicase</fullName>
        <ecNumber evidence="9">5.6.2.4</ecNumber>
    </recommendedName>
</protein>
<dbReference type="Gene3D" id="3.40.50.300">
    <property type="entry name" value="P-loop containing nucleotide triphosphate hydrolases"/>
    <property type="match status" value="2"/>
</dbReference>
<proteinExistence type="inferred from homology"/>
<dbReference type="CDD" id="cd17932">
    <property type="entry name" value="DEXQc_UvrD"/>
    <property type="match status" value="1"/>
</dbReference>
<keyword evidence="3 11" id="KW-0378">Hydrolase</keyword>
<dbReference type="InterPro" id="IPR014016">
    <property type="entry name" value="UvrD-like_ATP-bd"/>
</dbReference>
<dbReference type="Gene3D" id="1.10.486.10">
    <property type="entry name" value="PCRA, domain 4"/>
    <property type="match status" value="1"/>
</dbReference>
<dbReference type="GO" id="GO:0005524">
    <property type="term" value="F:ATP binding"/>
    <property type="evidence" value="ECO:0007669"/>
    <property type="project" value="UniProtKB-UniRule"/>
</dbReference>
<evidence type="ECO:0000259" key="13">
    <source>
        <dbReference type="PROSITE" id="PS51217"/>
    </source>
</evidence>
<evidence type="ECO:0000256" key="2">
    <source>
        <dbReference type="ARBA" id="ARBA00022741"/>
    </source>
</evidence>
<evidence type="ECO:0000256" key="10">
    <source>
        <dbReference type="ARBA" id="ARBA00048988"/>
    </source>
</evidence>
<accession>A0A6A8M726</accession>
<evidence type="ECO:0000256" key="9">
    <source>
        <dbReference type="ARBA" id="ARBA00034808"/>
    </source>
</evidence>
<dbReference type="PROSITE" id="PS51198">
    <property type="entry name" value="UVRD_HELICASE_ATP_BIND"/>
    <property type="match status" value="1"/>
</dbReference>
<evidence type="ECO:0000256" key="1">
    <source>
        <dbReference type="ARBA" id="ARBA00009922"/>
    </source>
</evidence>
<evidence type="ECO:0000256" key="8">
    <source>
        <dbReference type="ARBA" id="ARBA00034617"/>
    </source>
</evidence>
<organism evidence="14">
    <name type="scientific">Baileyella intestinalis</name>
    <dbReference type="NCBI Taxonomy" id="2606709"/>
    <lineage>
        <taxon>Bacteria</taxon>
        <taxon>Bacillati</taxon>
        <taxon>Bacillota</taxon>
        <taxon>Clostridia</taxon>
        <taxon>Peptostreptococcales</taxon>
        <taxon>Anaerovoracaceae</taxon>
        <taxon>Baileyella</taxon>
    </lineage>
</organism>
<dbReference type="Pfam" id="PF13361">
    <property type="entry name" value="UvrD_C"/>
    <property type="match status" value="2"/>
</dbReference>
<dbReference type="InterPro" id="IPR027417">
    <property type="entry name" value="P-loop_NTPase"/>
</dbReference>
<reference evidence="14" key="1">
    <citation type="submission" date="2019-09" db="EMBL/GenBank/DDBJ databases">
        <title>In-depth cultivation of the pig gut microbiome towards novel bacterial diversity and tailored functional studies.</title>
        <authorList>
            <person name="Wylensek D."/>
            <person name="Hitch T.C.A."/>
            <person name="Clavel T."/>
        </authorList>
    </citation>
    <scope>NUCLEOTIDE SEQUENCE</scope>
    <source>
        <strain evidence="14">RF-744-FAT-WT-3</strain>
    </source>
</reference>
<evidence type="ECO:0000256" key="3">
    <source>
        <dbReference type="ARBA" id="ARBA00022801"/>
    </source>
</evidence>
<dbReference type="InterPro" id="IPR014017">
    <property type="entry name" value="DNA_helicase_UvrD-like_C"/>
</dbReference>
<comment type="similarity">
    <text evidence="1">Belongs to the helicase family. UvrD subfamily.</text>
</comment>
<dbReference type="GO" id="GO:0016787">
    <property type="term" value="F:hydrolase activity"/>
    <property type="evidence" value="ECO:0007669"/>
    <property type="project" value="UniProtKB-UniRule"/>
</dbReference>
<comment type="caution">
    <text evidence="14">The sequence shown here is derived from an EMBL/GenBank/DDBJ whole genome shotgun (WGS) entry which is preliminary data.</text>
</comment>
<feature type="domain" description="UvrD-like helicase ATP-binding" evidence="12">
    <location>
        <begin position="1"/>
        <end position="266"/>
    </location>
</feature>
<dbReference type="SUPFAM" id="SSF52540">
    <property type="entry name" value="P-loop containing nucleoside triphosphate hydrolases"/>
    <property type="match status" value="1"/>
</dbReference>
<dbReference type="InterPro" id="IPR000212">
    <property type="entry name" value="DNA_helicase_UvrD/REP"/>
</dbReference>
<keyword evidence="2 11" id="KW-0547">Nucleotide-binding</keyword>
<keyword evidence="5 11" id="KW-0067">ATP-binding</keyword>
<dbReference type="GO" id="GO:0000725">
    <property type="term" value="P:recombinational repair"/>
    <property type="evidence" value="ECO:0007669"/>
    <property type="project" value="TreeGrafter"/>
</dbReference>
<sequence length="650" mass="73970">MPGSGKTTTLTARMVHMIRDERINPGNILVITFTNASADDMRDRFFQMIHQEGGELPGSTYGNVTFSTINGLCLRICASYARIYNRQIPELISEQDRRSLIASLYRRFSNDYPSDSDIRDISQKITFIKNMGIPDKDLDKTGSLDDKEAEIYREYCRALKSRRLMDYDDQIVFADQIMRDPRFAAVADRYRYRFRWILVDEAQDTSKLQHQIIRNLAGGNPNLFMAGDEDQSIYGFRAAWPDALLQFGETYENASIFRLQTNYRSRKEIVEAASSLICHNQKRYEKNMVADRSEGGVCKAVTVRKREDQYDQILDILRKSSETTAVLYRDNASGLPLILRLEKAGIPYQLRGQDAGFFTNKIVREVRDILTFALNPVNPHILERIYYKFGVKISRKALHMAMEEPRWAGDDPYLDALADSPALGKTGKEDLKVLQDQFRIIRQKNDASFALRCLRNAMSYRNASNEKLYILQALAEEGETIPEFFGKLRRMADVMERGCNIESSDNVSVVLSTIHGSKGLEYPEVIIIDGVQGILPGKDSDEEEERRIFYVGITRARDRLVMMRYGDRETPFVDQALGIKKAGPVRISGAVRKEAETYRPGTLVNHKSFGTGRIVSIDKDGKADIDFGGRGKKKMSLQACLSLGILKKQC</sequence>
<comment type="caution">
    <text evidence="11">Lacks conserved residue(s) required for the propagation of feature annotation.</text>
</comment>
<dbReference type="PANTHER" id="PTHR11070">
    <property type="entry name" value="UVRD / RECB / PCRA DNA HELICASE FAMILY MEMBER"/>
    <property type="match status" value="1"/>
</dbReference>
<dbReference type="EMBL" id="VUNB01000002">
    <property type="protein sequence ID" value="MST68490.1"/>
    <property type="molecule type" value="Genomic_DNA"/>
</dbReference>
<keyword evidence="6" id="KW-0238">DNA-binding</keyword>
<dbReference type="GO" id="GO:0043138">
    <property type="term" value="F:3'-5' DNA helicase activity"/>
    <property type="evidence" value="ECO:0007669"/>
    <property type="project" value="UniProtKB-EC"/>
</dbReference>
<evidence type="ECO:0000256" key="11">
    <source>
        <dbReference type="PROSITE-ProRule" id="PRU00560"/>
    </source>
</evidence>
<dbReference type="PROSITE" id="PS51217">
    <property type="entry name" value="UVRD_HELICASE_CTER"/>
    <property type="match status" value="1"/>
</dbReference>
<evidence type="ECO:0000256" key="7">
    <source>
        <dbReference type="ARBA" id="ARBA00023235"/>
    </source>
</evidence>
<name>A0A6A8M726_9FIRM</name>
<comment type="catalytic activity">
    <reaction evidence="8">
        <text>Couples ATP hydrolysis with the unwinding of duplex DNA by translocating in the 3'-5' direction.</text>
        <dbReference type="EC" id="5.6.2.4"/>
    </reaction>
</comment>